<dbReference type="EMBL" id="CM026422">
    <property type="protein sequence ID" value="KAG0589151.1"/>
    <property type="molecule type" value="Genomic_DNA"/>
</dbReference>
<dbReference type="Proteomes" id="UP000822688">
    <property type="component" value="Chromosome 2"/>
</dbReference>
<proteinExistence type="predicted"/>
<dbReference type="PANTHER" id="PTHR36390">
    <property type="entry name" value="MYOSIN HEAVY CHAIN-LIKE PROTEIN"/>
    <property type="match status" value="1"/>
</dbReference>
<feature type="coiled-coil region" evidence="1">
    <location>
        <begin position="208"/>
        <end position="295"/>
    </location>
</feature>
<feature type="region of interest" description="Disordered" evidence="2">
    <location>
        <begin position="16"/>
        <end position="44"/>
    </location>
</feature>
<feature type="coiled-coil region" evidence="1">
    <location>
        <begin position="331"/>
        <end position="393"/>
    </location>
</feature>
<feature type="coiled-coil region" evidence="1">
    <location>
        <begin position="101"/>
        <end position="160"/>
    </location>
</feature>
<feature type="region of interest" description="Disordered" evidence="2">
    <location>
        <begin position="59"/>
        <end position="82"/>
    </location>
</feature>
<sequence>MAHSRHFYTACLDHRTTHLPNHSNSTPTPTPTPTPSDPPAPAPLLRLSRLHHDLAQFETRSHHTRHADDAQDSNTSTSPTDAMKQHVALLEAQLLQSDQVIAAVKDQLWGLEDELAQLQADQVALQLQLELDSANHARDEEEWAGEREELRAQVAHLETELHLAGCSDGELDFLITPAKKGHLERALSSPGTLHGLSLQTLLDMGEASLEVEEDIHELKVRIEESEASERTALHALASKDRELEDLKIQITQLKDEVAAEKDKAKEEAEDLTQEMAELRYQLMEMIEQERELRAQTEQASVLRVVELESQNTTYVRLSAYSDGIKLFELQVKTARQEVVQALASRREAEMQSDRLSLEVQRIRLALQNADQELKESKEKIIRAQAEVEQRRKDACLATDARLKLENQLLELEVSRNLLITENQELKASLDRAFATTSMLEESLRDKEAALYVLVVKQSENLKNGDEADNSHKGACVLKASNADSDNEFASTPAEVNELNHDFQDISSKDTGVQANASAFSIVEMEMQVPG</sequence>
<feature type="compositionally biased region" description="Basic and acidic residues" evidence="2">
    <location>
        <begin position="59"/>
        <end position="69"/>
    </location>
</feature>
<evidence type="ECO:0000256" key="1">
    <source>
        <dbReference type="SAM" id="Coils"/>
    </source>
</evidence>
<accession>A0A8T0J2P9</accession>
<dbReference type="AlphaFoldDB" id="A0A8T0J2P9"/>
<gene>
    <name evidence="3" type="ORF">KC19_2G294800</name>
</gene>
<evidence type="ECO:0000313" key="4">
    <source>
        <dbReference type="Proteomes" id="UP000822688"/>
    </source>
</evidence>
<organism evidence="3 4">
    <name type="scientific">Ceratodon purpureus</name>
    <name type="common">Fire moss</name>
    <name type="synonym">Dicranum purpureum</name>
    <dbReference type="NCBI Taxonomy" id="3225"/>
    <lineage>
        <taxon>Eukaryota</taxon>
        <taxon>Viridiplantae</taxon>
        <taxon>Streptophyta</taxon>
        <taxon>Embryophyta</taxon>
        <taxon>Bryophyta</taxon>
        <taxon>Bryophytina</taxon>
        <taxon>Bryopsida</taxon>
        <taxon>Dicranidae</taxon>
        <taxon>Pseudoditrichales</taxon>
        <taxon>Ditrichaceae</taxon>
        <taxon>Ceratodon</taxon>
    </lineage>
</organism>
<reference evidence="3" key="1">
    <citation type="submission" date="2020-06" db="EMBL/GenBank/DDBJ databases">
        <title>WGS assembly of Ceratodon purpureus strain R40.</title>
        <authorList>
            <person name="Carey S.B."/>
            <person name="Jenkins J."/>
            <person name="Shu S."/>
            <person name="Lovell J.T."/>
            <person name="Sreedasyam A."/>
            <person name="Maumus F."/>
            <person name="Tiley G.P."/>
            <person name="Fernandez-Pozo N."/>
            <person name="Barry K."/>
            <person name="Chen C."/>
            <person name="Wang M."/>
            <person name="Lipzen A."/>
            <person name="Daum C."/>
            <person name="Saski C.A."/>
            <person name="Payton A.C."/>
            <person name="Mcbreen J.C."/>
            <person name="Conrad R.E."/>
            <person name="Kollar L.M."/>
            <person name="Olsson S."/>
            <person name="Huttunen S."/>
            <person name="Landis J.B."/>
            <person name="Wickett N.J."/>
            <person name="Johnson M.G."/>
            <person name="Rensing S.A."/>
            <person name="Grimwood J."/>
            <person name="Schmutz J."/>
            <person name="Mcdaniel S.F."/>
        </authorList>
    </citation>
    <scope>NUCLEOTIDE SEQUENCE</scope>
    <source>
        <strain evidence="3">R40</strain>
    </source>
</reference>
<feature type="compositionally biased region" description="Pro residues" evidence="2">
    <location>
        <begin position="28"/>
        <end position="42"/>
    </location>
</feature>
<evidence type="ECO:0000313" key="3">
    <source>
        <dbReference type="EMBL" id="KAG0589151.1"/>
    </source>
</evidence>
<name>A0A8T0J2P9_CERPU</name>
<keyword evidence="1" id="KW-0175">Coiled coil</keyword>
<keyword evidence="4" id="KW-1185">Reference proteome</keyword>
<evidence type="ECO:0000256" key="2">
    <source>
        <dbReference type="SAM" id="MobiDB-lite"/>
    </source>
</evidence>
<protein>
    <submittedName>
        <fullName evidence="3">Uncharacterized protein</fullName>
    </submittedName>
</protein>
<comment type="caution">
    <text evidence="3">The sequence shown here is derived from an EMBL/GenBank/DDBJ whole genome shotgun (WGS) entry which is preliminary data.</text>
</comment>
<dbReference type="PANTHER" id="PTHR36390:SF1">
    <property type="entry name" value="MYOSIN HEAVY CHAIN-LIKE PROTEIN"/>
    <property type="match status" value="1"/>
</dbReference>